<organism evidence="1 2">
    <name type="scientific">Cupriavidus pauculus</name>
    <dbReference type="NCBI Taxonomy" id="82633"/>
    <lineage>
        <taxon>Bacteria</taxon>
        <taxon>Pseudomonadati</taxon>
        <taxon>Pseudomonadota</taxon>
        <taxon>Betaproteobacteria</taxon>
        <taxon>Burkholderiales</taxon>
        <taxon>Burkholderiaceae</taxon>
        <taxon>Cupriavidus</taxon>
    </lineage>
</organism>
<gene>
    <name evidence="1" type="ORF">EHF44_22030</name>
</gene>
<dbReference type="KEGG" id="cpau:EHF44_22030"/>
<accession>A0A3G8H792</accession>
<dbReference type="Proteomes" id="UP000270411">
    <property type="component" value="Chromosome 2"/>
</dbReference>
<dbReference type="AlphaFoldDB" id="A0A3G8H792"/>
<protein>
    <submittedName>
        <fullName evidence="1">Uncharacterized protein</fullName>
    </submittedName>
</protein>
<dbReference type="EMBL" id="CP033970">
    <property type="protein sequence ID" value="AZG16099.1"/>
    <property type="molecule type" value="Genomic_DNA"/>
</dbReference>
<reference evidence="2" key="1">
    <citation type="submission" date="2018-11" db="EMBL/GenBank/DDBJ databases">
        <title>FDA dAtabase for Regulatory Grade micrObial Sequences (FDA-ARGOS): Supporting development and validation of Infectious Disease Dx tests.</title>
        <authorList>
            <person name="Goldberg B."/>
            <person name="Campos J."/>
            <person name="Tallon L."/>
            <person name="Sadzewicz L."/>
            <person name="Zhao X."/>
            <person name="Vavikolanu K."/>
            <person name="Mehta A."/>
            <person name="Aluvathingal J."/>
            <person name="Nadendla S."/>
            <person name="Geyer C."/>
            <person name="Nandy P."/>
            <person name="Yan Y."/>
            <person name="Sichtig H."/>
        </authorList>
    </citation>
    <scope>NUCLEOTIDE SEQUENCE [LARGE SCALE GENOMIC DNA]</scope>
    <source>
        <strain evidence="2">FDAARGOS_614</strain>
    </source>
</reference>
<evidence type="ECO:0000313" key="1">
    <source>
        <dbReference type="EMBL" id="AZG16099.1"/>
    </source>
</evidence>
<sequence length="212" mass="22959">MPDTAPFSRLTASARLELNALLKLAVAVPPLAAAALPMPPSSCVVRLRDWVLVWVVVRVEVRVELSVAVRVSVLLSWYVFEYSLADAPAPLCVEVAVAVLVLSPSPWLLLVGFAQAVLAKASAIADASKVFFIRSSQEVCCSGSASGRRSREQRLEVQVRHGCQTSRPLRIFGASVPPFGEKLWKYKGPRRFGGELSWCICPAAGRGACAWQ</sequence>
<name>A0A3G8H792_9BURK</name>
<evidence type="ECO:0000313" key="2">
    <source>
        <dbReference type="Proteomes" id="UP000270411"/>
    </source>
</evidence>
<proteinExistence type="predicted"/>